<organism evidence="2">
    <name type="scientific">Melampsora larici-populina (strain 98AG31 / pathotype 3-4-7)</name>
    <name type="common">Poplar leaf rust fungus</name>
    <dbReference type="NCBI Taxonomy" id="747676"/>
    <lineage>
        <taxon>Eukaryota</taxon>
        <taxon>Fungi</taxon>
        <taxon>Dikarya</taxon>
        <taxon>Basidiomycota</taxon>
        <taxon>Pucciniomycotina</taxon>
        <taxon>Pucciniomycetes</taxon>
        <taxon>Pucciniales</taxon>
        <taxon>Melampsoraceae</taxon>
        <taxon>Melampsora</taxon>
    </lineage>
</organism>
<accession>F4SDA4</accession>
<proteinExistence type="predicted"/>
<dbReference type="KEGG" id="mlr:MELLADRAFT_114394"/>
<dbReference type="EMBL" id="GL883243">
    <property type="protein sequence ID" value="EGF97375.1"/>
    <property type="molecule type" value="Genomic_DNA"/>
</dbReference>
<dbReference type="RefSeq" id="XP_007419357.1">
    <property type="nucleotide sequence ID" value="XM_007419295.1"/>
</dbReference>
<keyword evidence="2" id="KW-1185">Reference proteome</keyword>
<gene>
    <name evidence="1" type="ORF">MELLADRAFT_114394</name>
</gene>
<name>F4SDA4_MELLP</name>
<evidence type="ECO:0000313" key="1">
    <source>
        <dbReference type="EMBL" id="EGF97375.1"/>
    </source>
</evidence>
<dbReference type="InParanoid" id="F4SDA4"/>
<dbReference type="VEuPathDB" id="FungiDB:MELLADRAFT_114394"/>
<protein>
    <submittedName>
        <fullName evidence="1">Uncharacterized protein</fullName>
    </submittedName>
</protein>
<sequence>MSDHTPRDDSLTSTYHGPETLSIRFNGPILLGTIRSHSSTTHELYNIGIYPHGNRRLVTGFELRVENDLALDYQSAMVPGVYHCDGIIVRSADSQRNHISTNLSGLSAMDDVRPRSLEWDHLTGINATGRVISDNAIPNPYGTDAWRMLLLQHCEWDASALVHTQFEAQYLYQVHTSTLCGSGHLRGTLIHLRGRYLARGIPQGRG</sequence>
<dbReference type="HOGENOM" id="CLU_1250906_0_0_1"/>
<reference evidence="2" key="1">
    <citation type="journal article" date="2011" name="Proc. Natl. Acad. Sci. U.S.A.">
        <title>Obligate biotrophy features unraveled by the genomic analysis of rust fungi.</title>
        <authorList>
            <person name="Duplessis S."/>
            <person name="Cuomo C.A."/>
            <person name="Lin Y.-C."/>
            <person name="Aerts A."/>
            <person name="Tisserant E."/>
            <person name="Veneault-Fourrey C."/>
            <person name="Joly D.L."/>
            <person name="Hacquard S."/>
            <person name="Amselem J."/>
            <person name="Cantarel B.L."/>
            <person name="Chiu R."/>
            <person name="Coutinho P.M."/>
            <person name="Feau N."/>
            <person name="Field M."/>
            <person name="Frey P."/>
            <person name="Gelhaye E."/>
            <person name="Goldberg J."/>
            <person name="Grabherr M.G."/>
            <person name="Kodira C.D."/>
            <person name="Kohler A."/>
            <person name="Kuees U."/>
            <person name="Lindquist E.A."/>
            <person name="Lucas S.M."/>
            <person name="Mago R."/>
            <person name="Mauceli E."/>
            <person name="Morin E."/>
            <person name="Murat C."/>
            <person name="Pangilinan J.L."/>
            <person name="Park R."/>
            <person name="Pearson M."/>
            <person name="Quesneville H."/>
            <person name="Rouhier N."/>
            <person name="Sakthikumar S."/>
            <person name="Salamov A.A."/>
            <person name="Schmutz J."/>
            <person name="Selles B."/>
            <person name="Shapiro H."/>
            <person name="Tanguay P."/>
            <person name="Tuskan G.A."/>
            <person name="Henrissat B."/>
            <person name="Van de Peer Y."/>
            <person name="Rouze P."/>
            <person name="Ellis J.G."/>
            <person name="Dodds P.N."/>
            <person name="Schein J.E."/>
            <person name="Zhong S."/>
            <person name="Hamelin R.C."/>
            <person name="Grigoriev I.V."/>
            <person name="Szabo L.J."/>
            <person name="Martin F."/>
        </authorList>
    </citation>
    <scope>NUCLEOTIDE SEQUENCE [LARGE SCALE GENOMIC DNA]</scope>
    <source>
        <strain evidence="2">98AG31 / pathotype 3-4-7</strain>
    </source>
</reference>
<dbReference type="AlphaFoldDB" id="F4SDA4"/>
<dbReference type="Proteomes" id="UP000001072">
    <property type="component" value="Unassembled WGS sequence"/>
</dbReference>
<evidence type="ECO:0000313" key="2">
    <source>
        <dbReference type="Proteomes" id="UP000001072"/>
    </source>
</evidence>
<dbReference type="GeneID" id="18925329"/>